<organism evidence="4 5">
    <name type="scientific">Alosa alosa</name>
    <name type="common">allis shad</name>
    <dbReference type="NCBI Taxonomy" id="278164"/>
    <lineage>
        <taxon>Eukaryota</taxon>
        <taxon>Metazoa</taxon>
        <taxon>Chordata</taxon>
        <taxon>Craniata</taxon>
        <taxon>Vertebrata</taxon>
        <taxon>Euteleostomi</taxon>
        <taxon>Actinopterygii</taxon>
        <taxon>Neopterygii</taxon>
        <taxon>Teleostei</taxon>
        <taxon>Clupei</taxon>
        <taxon>Clupeiformes</taxon>
        <taxon>Clupeoidei</taxon>
        <taxon>Clupeidae</taxon>
        <taxon>Alosa</taxon>
    </lineage>
</organism>
<keyword evidence="2" id="KW-1015">Disulfide bond</keyword>
<dbReference type="InterPro" id="IPR001507">
    <property type="entry name" value="ZP_dom"/>
</dbReference>
<sequence>MQEMGLVGFGPGARAIMSLYHNVTFTEPYPEGAVTLPVGSALNVGINTEGVEKGTFVVILEDCYTTNTSTPDDPIRHYFIKNRCISDPLHVTVLESGSSLQAHFSAMLFLYQNNYRDMFVHCSLSLCDKTASSCSTECLTRKSRSIAYRRALTVGPITWAKQ</sequence>
<gene>
    <name evidence="4" type="ORF">AALO_G00106410</name>
</gene>
<accession>A0AAV6H062</accession>
<dbReference type="PANTHER" id="PTHR14002">
    <property type="entry name" value="ENDOGLIN/TGF-BETA RECEPTOR TYPE III"/>
    <property type="match status" value="1"/>
</dbReference>
<dbReference type="PROSITE" id="PS51034">
    <property type="entry name" value="ZP_2"/>
    <property type="match status" value="1"/>
</dbReference>
<dbReference type="InterPro" id="IPR042235">
    <property type="entry name" value="ZP-C_dom"/>
</dbReference>
<proteinExistence type="predicted"/>
<dbReference type="PANTHER" id="PTHR14002:SF20">
    <property type="entry name" value="ZONA PELLUCIDA-LIKE DOMAIN-CONTAINING PROTEIN 1"/>
    <property type="match status" value="1"/>
</dbReference>
<dbReference type="InterPro" id="IPR055355">
    <property type="entry name" value="ZP-C"/>
</dbReference>
<evidence type="ECO:0000313" key="5">
    <source>
        <dbReference type="Proteomes" id="UP000823561"/>
    </source>
</evidence>
<protein>
    <recommendedName>
        <fullName evidence="3">ZP domain-containing protein</fullName>
    </recommendedName>
</protein>
<feature type="domain" description="ZP" evidence="3">
    <location>
        <begin position="1"/>
        <end position="145"/>
    </location>
</feature>
<reference evidence="4" key="1">
    <citation type="submission" date="2020-10" db="EMBL/GenBank/DDBJ databases">
        <title>Chromosome-scale genome assembly of the Allis shad, Alosa alosa.</title>
        <authorList>
            <person name="Margot Z."/>
            <person name="Christophe K."/>
            <person name="Cabau C."/>
            <person name="Louis A."/>
            <person name="Berthelot C."/>
            <person name="Parey E."/>
            <person name="Roest Crollius H."/>
            <person name="Montfort J."/>
            <person name="Robinson-Rechavi M."/>
            <person name="Bucao C."/>
            <person name="Bouchez O."/>
            <person name="Gislard M."/>
            <person name="Lluch J."/>
            <person name="Milhes M."/>
            <person name="Lampietro C."/>
            <person name="Lopez Roques C."/>
            <person name="Donnadieu C."/>
            <person name="Braasch I."/>
            <person name="Desvignes T."/>
            <person name="Postlethwait J."/>
            <person name="Bobe J."/>
            <person name="Guiguen Y."/>
        </authorList>
    </citation>
    <scope>NUCLEOTIDE SEQUENCE</scope>
    <source>
        <strain evidence="4">M-15738</strain>
        <tissue evidence="4">Blood</tissue>
    </source>
</reference>
<evidence type="ECO:0000256" key="2">
    <source>
        <dbReference type="ARBA" id="ARBA00023157"/>
    </source>
</evidence>
<name>A0AAV6H062_9TELE</name>
<evidence type="ECO:0000259" key="3">
    <source>
        <dbReference type="PROSITE" id="PS51034"/>
    </source>
</evidence>
<comment type="caution">
    <text evidence="4">The sequence shown here is derived from an EMBL/GenBank/DDBJ whole genome shotgun (WGS) entry which is preliminary data.</text>
</comment>
<evidence type="ECO:0000256" key="1">
    <source>
        <dbReference type="ARBA" id="ARBA00022729"/>
    </source>
</evidence>
<dbReference type="Gene3D" id="2.60.40.4100">
    <property type="entry name" value="Zona pellucida, ZP-C domain"/>
    <property type="match status" value="1"/>
</dbReference>
<dbReference type="EMBL" id="JADWDJ010000007">
    <property type="protein sequence ID" value="KAG5279126.1"/>
    <property type="molecule type" value="Genomic_DNA"/>
</dbReference>
<keyword evidence="5" id="KW-1185">Reference proteome</keyword>
<dbReference type="Proteomes" id="UP000823561">
    <property type="component" value="Chromosome 7"/>
</dbReference>
<dbReference type="Pfam" id="PF00100">
    <property type="entry name" value="Zona_pellucida"/>
    <property type="match status" value="1"/>
</dbReference>
<dbReference type="AlphaFoldDB" id="A0AAV6H062"/>
<keyword evidence="1" id="KW-0732">Signal</keyword>
<evidence type="ECO:0000313" key="4">
    <source>
        <dbReference type="EMBL" id="KAG5279126.1"/>
    </source>
</evidence>